<name>A0A072PNQ0_9EURO</name>
<comment type="subcellular location">
    <subcellularLocation>
        <location evidence="1">Membrane</location>
        <topology evidence="1">Multi-pass membrane protein</topology>
    </subcellularLocation>
</comment>
<keyword evidence="5 9" id="KW-1133">Transmembrane helix</keyword>
<dbReference type="InterPro" id="IPR005828">
    <property type="entry name" value="MFS_sugar_transport-like"/>
</dbReference>
<evidence type="ECO:0000256" key="1">
    <source>
        <dbReference type="ARBA" id="ARBA00004141"/>
    </source>
</evidence>
<feature type="transmembrane region" description="Helical" evidence="9">
    <location>
        <begin position="104"/>
        <end position="125"/>
    </location>
</feature>
<dbReference type="EMBL" id="AMGV01000002">
    <property type="protein sequence ID" value="KEF61357.1"/>
    <property type="molecule type" value="Genomic_DNA"/>
</dbReference>
<dbReference type="InterPro" id="IPR020846">
    <property type="entry name" value="MFS_dom"/>
</dbReference>
<protein>
    <recommendedName>
        <fullName evidence="10">Major facilitator superfamily (MFS) profile domain-containing protein</fullName>
    </recommendedName>
</protein>
<feature type="transmembrane region" description="Helical" evidence="9">
    <location>
        <begin position="60"/>
        <end position="84"/>
    </location>
</feature>
<evidence type="ECO:0000256" key="7">
    <source>
        <dbReference type="RuleBase" id="RU003346"/>
    </source>
</evidence>
<feature type="transmembrane region" description="Helical" evidence="9">
    <location>
        <begin position="385"/>
        <end position="405"/>
    </location>
</feature>
<evidence type="ECO:0000256" key="2">
    <source>
        <dbReference type="ARBA" id="ARBA00010992"/>
    </source>
</evidence>
<dbReference type="RefSeq" id="XP_013263947.1">
    <property type="nucleotide sequence ID" value="XM_013408493.1"/>
</dbReference>
<dbReference type="GO" id="GO:0005351">
    <property type="term" value="F:carbohydrate:proton symporter activity"/>
    <property type="evidence" value="ECO:0007669"/>
    <property type="project" value="TreeGrafter"/>
</dbReference>
<dbReference type="HOGENOM" id="CLU_001265_30_13_1"/>
<evidence type="ECO:0000256" key="6">
    <source>
        <dbReference type="ARBA" id="ARBA00023136"/>
    </source>
</evidence>
<dbReference type="Pfam" id="PF00083">
    <property type="entry name" value="Sugar_tr"/>
    <property type="match status" value="1"/>
</dbReference>
<evidence type="ECO:0000313" key="11">
    <source>
        <dbReference type="EMBL" id="KEF61357.1"/>
    </source>
</evidence>
<dbReference type="Proteomes" id="UP000027920">
    <property type="component" value="Unassembled WGS sequence"/>
</dbReference>
<dbReference type="InterPro" id="IPR003663">
    <property type="entry name" value="Sugar/inositol_transpt"/>
</dbReference>
<comment type="caution">
    <text evidence="11">The sequence shown here is derived from an EMBL/GenBank/DDBJ whole genome shotgun (WGS) entry which is preliminary data.</text>
</comment>
<dbReference type="InterPro" id="IPR050360">
    <property type="entry name" value="MFS_Sugar_Transporters"/>
</dbReference>
<proteinExistence type="inferred from homology"/>
<evidence type="ECO:0000256" key="8">
    <source>
        <dbReference type="SAM" id="MobiDB-lite"/>
    </source>
</evidence>
<reference evidence="11 12" key="1">
    <citation type="submission" date="2013-03" db="EMBL/GenBank/DDBJ databases">
        <title>The Genome Sequence of Exophiala aquamarina CBS 119918.</title>
        <authorList>
            <consortium name="The Broad Institute Genomics Platform"/>
            <person name="Cuomo C."/>
            <person name="de Hoog S."/>
            <person name="Gorbushina A."/>
            <person name="Walker B."/>
            <person name="Young S.K."/>
            <person name="Zeng Q."/>
            <person name="Gargeya S."/>
            <person name="Fitzgerald M."/>
            <person name="Haas B."/>
            <person name="Abouelleil A."/>
            <person name="Allen A.W."/>
            <person name="Alvarado L."/>
            <person name="Arachchi H.M."/>
            <person name="Berlin A.M."/>
            <person name="Chapman S.B."/>
            <person name="Gainer-Dewar J."/>
            <person name="Goldberg J."/>
            <person name="Griggs A."/>
            <person name="Gujja S."/>
            <person name="Hansen M."/>
            <person name="Howarth C."/>
            <person name="Imamovic A."/>
            <person name="Ireland A."/>
            <person name="Larimer J."/>
            <person name="McCowan C."/>
            <person name="Murphy C."/>
            <person name="Pearson M."/>
            <person name="Poon T.W."/>
            <person name="Priest M."/>
            <person name="Roberts A."/>
            <person name="Saif S."/>
            <person name="Shea T."/>
            <person name="Sisk P."/>
            <person name="Sykes S."/>
            <person name="Wortman J."/>
            <person name="Nusbaum C."/>
            <person name="Birren B."/>
        </authorList>
    </citation>
    <scope>NUCLEOTIDE SEQUENCE [LARGE SCALE GENOMIC DNA]</scope>
    <source>
        <strain evidence="11 12">CBS 119918</strain>
    </source>
</reference>
<feature type="region of interest" description="Disordered" evidence="8">
    <location>
        <begin position="1"/>
        <end position="20"/>
    </location>
</feature>
<evidence type="ECO:0000256" key="3">
    <source>
        <dbReference type="ARBA" id="ARBA00022448"/>
    </source>
</evidence>
<dbReference type="AlphaFoldDB" id="A0A072PNQ0"/>
<feature type="transmembrane region" description="Helical" evidence="9">
    <location>
        <begin position="132"/>
        <end position="151"/>
    </location>
</feature>
<feature type="domain" description="Major facilitator superfamily (MFS) profile" evidence="10">
    <location>
        <begin position="63"/>
        <end position="524"/>
    </location>
</feature>
<feature type="transmembrane region" description="Helical" evidence="9">
    <location>
        <begin position="163"/>
        <end position="180"/>
    </location>
</feature>
<dbReference type="PANTHER" id="PTHR48022">
    <property type="entry name" value="PLASTIDIC GLUCOSE TRANSPORTER 4"/>
    <property type="match status" value="1"/>
</dbReference>
<dbReference type="PANTHER" id="PTHR48022:SF70">
    <property type="entry name" value="MONOSACCHARIDE TRANSPORTER, PUTATIVE (AFU_ORTHOLOGUE AFUA_5G14540)-RELATED"/>
    <property type="match status" value="1"/>
</dbReference>
<keyword evidence="6 9" id="KW-0472">Membrane</keyword>
<dbReference type="GeneID" id="25277863"/>
<accession>A0A072PNQ0</accession>
<dbReference type="GO" id="GO:0016020">
    <property type="term" value="C:membrane"/>
    <property type="evidence" value="ECO:0007669"/>
    <property type="project" value="UniProtKB-SubCell"/>
</dbReference>
<gene>
    <name evidence="11" type="ORF">A1O9_02923</name>
</gene>
<dbReference type="PROSITE" id="PS50850">
    <property type="entry name" value="MFS"/>
    <property type="match status" value="1"/>
</dbReference>
<dbReference type="NCBIfam" id="TIGR00879">
    <property type="entry name" value="SP"/>
    <property type="match status" value="1"/>
</dbReference>
<dbReference type="VEuPathDB" id="FungiDB:A1O9_02923"/>
<feature type="transmembrane region" description="Helical" evidence="9">
    <location>
        <begin position="227"/>
        <end position="246"/>
    </location>
</feature>
<organism evidence="11 12">
    <name type="scientific">Exophiala aquamarina CBS 119918</name>
    <dbReference type="NCBI Taxonomy" id="1182545"/>
    <lineage>
        <taxon>Eukaryota</taxon>
        <taxon>Fungi</taxon>
        <taxon>Dikarya</taxon>
        <taxon>Ascomycota</taxon>
        <taxon>Pezizomycotina</taxon>
        <taxon>Eurotiomycetes</taxon>
        <taxon>Chaetothyriomycetidae</taxon>
        <taxon>Chaetothyriales</taxon>
        <taxon>Herpotrichiellaceae</taxon>
        <taxon>Exophiala</taxon>
    </lineage>
</organism>
<feature type="transmembrane region" description="Helical" evidence="9">
    <location>
        <begin position="192"/>
        <end position="215"/>
    </location>
</feature>
<comment type="similarity">
    <text evidence="2 7">Belongs to the major facilitator superfamily. Sugar transporter (TC 2.A.1.1) family.</text>
</comment>
<dbReference type="Gene3D" id="1.20.1250.20">
    <property type="entry name" value="MFS general substrate transporter like domains"/>
    <property type="match status" value="1"/>
</dbReference>
<feature type="transmembrane region" description="Helical" evidence="9">
    <location>
        <begin position="318"/>
        <end position="336"/>
    </location>
</feature>
<dbReference type="InterPro" id="IPR036259">
    <property type="entry name" value="MFS_trans_sf"/>
</dbReference>
<evidence type="ECO:0000313" key="12">
    <source>
        <dbReference type="Proteomes" id="UP000027920"/>
    </source>
</evidence>
<feature type="transmembrane region" description="Helical" evidence="9">
    <location>
        <begin position="458"/>
        <end position="477"/>
    </location>
</feature>
<keyword evidence="3 7" id="KW-0813">Transport</keyword>
<dbReference type="OrthoDB" id="6133115at2759"/>
<dbReference type="FunFam" id="1.20.1250.20:FF:000134">
    <property type="entry name" value="MFS sugar transporter protein"/>
    <property type="match status" value="1"/>
</dbReference>
<dbReference type="SUPFAM" id="SSF103473">
    <property type="entry name" value="MFS general substrate transporter"/>
    <property type="match status" value="1"/>
</dbReference>
<evidence type="ECO:0000256" key="9">
    <source>
        <dbReference type="SAM" id="Phobius"/>
    </source>
</evidence>
<evidence type="ECO:0000259" key="10">
    <source>
        <dbReference type="PROSITE" id="PS50850"/>
    </source>
</evidence>
<sequence>MTDKAVPGTPAAAAVEASRPSHESDVKVLEVRQIEGIDATHAAIMATNKPNQWGKGYVRLYMLAACIFLNSTMNGFDASLLGSINALPNYTSYYNLPSKGATSTGIVFAIYQVGQMVASFFIWIADWRGRKALIFIGALGVCVATVITATAKTLSAFIGGRFLLSYFATLAHMGAVLYLVEMAPTRYRGTLAGLYNTFYYFGSILATSAVYGAHLHLPHKGNDDWRIPLWLQMVCPAIVASIVLFFPESPRWLVAKDRHEEAEAIIARYHANGDADHPLVSLEMKEMIASLQFEGMTTWKDFFNYKALVKTRGRRYRLMLNVTFAWFGQFSGNNIVSYYLPTLLTNVGIKDTNMKLLMNIIYALDGWIFATVGTRFHDVIGRRKMFMISTMGMAIALAITAATAAKFVHTGSTTASSASISFIYIFGGIFAFAFTSMQPIYPTEVMSNDMRAKGAQSYKLISGASGFLNTFVGPIALQNFENQALVLKPKADFRVQIGYWFYVFFVFWDLFEFVFVYFFYVETKGVSLEELEVIFESKNPRKASTAVKTLKHTTVVKHDGSAETEAKAVV</sequence>
<evidence type="ECO:0000256" key="5">
    <source>
        <dbReference type="ARBA" id="ARBA00022989"/>
    </source>
</evidence>
<evidence type="ECO:0000256" key="4">
    <source>
        <dbReference type="ARBA" id="ARBA00022692"/>
    </source>
</evidence>
<feature type="transmembrane region" description="Helical" evidence="9">
    <location>
        <begin position="417"/>
        <end position="437"/>
    </location>
</feature>
<feature type="transmembrane region" description="Helical" evidence="9">
    <location>
        <begin position="356"/>
        <end position="373"/>
    </location>
</feature>
<keyword evidence="12" id="KW-1185">Reference proteome</keyword>
<keyword evidence="4 9" id="KW-0812">Transmembrane</keyword>
<feature type="transmembrane region" description="Helical" evidence="9">
    <location>
        <begin position="497"/>
        <end position="520"/>
    </location>
</feature>